<evidence type="ECO:0000256" key="1">
    <source>
        <dbReference type="PIRSR" id="PIRSR637460-1"/>
    </source>
</evidence>
<feature type="disulfide bond" evidence="2">
    <location>
        <begin position="155"/>
        <end position="170"/>
    </location>
</feature>
<reference evidence="6" key="1">
    <citation type="submission" date="2016-10" db="EMBL/GenBank/DDBJ databases">
        <authorList>
            <person name="Varghese N."/>
            <person name="Submissions S."/>
        </authorList>
    </citation>
    <scope>NUCLEOTIDE SEQUENCE [LARGE SCALE GENOMIC DNA]</scope>
    <source>
        <strain evidence="6">DSM 44260</strain>
    </source>
</reference>
<dbReference type="PANTHER" id="PTHR37981:SF1">
    <property type="entry name" value="SGNH HYDROLASE-TYPE ESTERASE DOMAIN-CONTAINING PROTEIN"/>
    <property type="match status" value="1"/>
</dbReference>
<dbReference type="InterPro" id="IPR036514">
    <property type="entry name" value="SGNH_hydro_sf"/>
</dbReference>
<name>A0A1H9L4B0_9PSEU</name>
<evidence type="ECO:0000259" key="4">
    <source>
        <dbReference type="Pfam" id="PF13472"/>
    </source>
</evidence>
<dbReference type="Gene3D" id="3.40.50.1110">
    <property type="entry name" value="SGNH hydrolase"/>
    <property type="match status" value="1"/>
</dbReference>
<dbReference type="GO" id="GO:0004806">
    <property type="term" value="F:triacylglycerol lipase activity"/>
    <property type="evidence" value="ECO:0007669"/>
    <property type="project" value="TreeGrafter"/>
</dbReference>
<dbReference type="EMBL" id="FOGI01000001">
    <property type="protein sequence ID" value="SER06341.1"/>
    <property type="molecule type" value="Genomic_DNA"/>
</dbReference>
<dbReference type="STRING" id="155974.SAMN04487818_101450"/>
<evidence type="ECO:0000256" key="2">
    <source>
        <dbReference type="PIRSR" id="PIRSR637460-2"/>
    </source>
</evidence>
<dbReference type="SUPFAM" id="SSF52266">
    <property type="entry name" value="SGNH hydrolase"/>
    <property type="match status" value="1"/>
</dbReference>
<keyword evidence="6" id="KW-1185">Reference proteome</keyword>
<feature type="disulfide bond" evidence="2">
    <location>
        <begin position="62"/>
        <end position="88"/>
    </location>
</feature>
<feature type="active site" evidence="1">
    <location>
        <position position="308"/>
    </location>
</feature>
<dbReference type="InterPro" id="IPR037460">
    <property type="entry name" value="SEST-like"/>
</dbReference>
<dbReference type="Proteomes" id="UP000199051">
    <property type="component" value="Unassembled WGS sequence"/>
</dbReference>
<feature type="chain" id="PRO_5011474772" evidence="3">
    <location>
        <begin position="27"/>
        <end position="328"/>
    </location>
</feature>
<evidence type="ECO:0000256" key="3">
    <source>
        <dbReference type="SAM" id="SignalP"/>
    </source>
</evidence>
<keyword evidence="5" id="KW-0378">Hydrolase</keyword>
<evidence type="ECO:0000313" key="5">
    <source>
        <dbReference type="EMBL" id="SER06341.1"/>
    </source>
</evidence>
<protein>
    <submittedName>
        <fullName evidence="5">GDSL-like Lipase/Acylhydrolase family protein</fullName>
    </submittedName>
</protein>
<sequence>MRRAHVTRLAAVLVALFCAATVPAQAAPRAPFQWAALGDSYTAGAIPAAGVEVPVPGGRDGCSRTAGSYPEVLRTRLADVYDLRNVSCGGATLANLYNQSQEPTGYHLPFFDVLDPGFPFGPVPPQIDAVTESTNLVTIGAGGNTFGFAEVIYACLQLGASADKDTDHPCADYFTTGGDGVPTVNDRLALVSQEYGELIEAIKAQAPNVTVVAVGYPSIIPADVSTCAYGFSAEGVRNFATVTYPDLAWLRSDVLIRLNDVIAQQAATHNARYVNTFAATEGHDVCQPDGVNWIEGILDRTGGWALIHPNASGHQSIADALEAVLPRD</sequence>
<keyword evidence="2" id="KW-1015">Disulfide bond</keyword>
<dbReference type="CDD" id="cd01823">
    <property type="entry name" value="SEST_like"/>
    <property type="match status" value="1"/>
</dbReference>
<accession>A0A1H9L4B0</accession>
<gene>
    <name evidence="5" type="ORF">SAMN04487818_101450</name>
</gene>
<organism evidence="5 6">
    <name type="scientific">Actinokineospora terrae</name>
    <dbReference type="NCBI Taxonomy" id="155974"/>
    <lineage>
        <taxon>Bacteria</taxon>
        <taxon>Bacillati</taxon>
        <taxon>Actinomycetota</taxon>
        <taxon>Actinomycetes</taxon>
        <taxon>Pseudonocardiales</taxon>
        <taxon>Pseudonocardiaceae</taxon>
        <taxon>Actinokineospora</taxon>
    </lineage>
</organism>
<dbReference type="InterPro" id="IPR013830">
    <property type="entry name" value="SGNH_hydro"/>
</dbReference>
<keyword evidence="3" id="KW-0732">Signal</keyword>
<feature type="domain" description="SGNH hydrolase-type esterase" evidence="4">
    <location>
        <begin position="36"/>
        <end position="315"/>
    </location>
</feature>
<evidence type="ECO:0000313" key="6">
    <source>
        <dbReference type="Proteomes" id="UP000199051"/>
    </source>
</evidence>
<dbReference type="RefSeq" id="WP_092774679.1">
    <property type="nucleotide sequence ID" value="NZ_FOGI01000001.1"/>
</dbReference>
<feature type="active site" description="Nucleophile" evidence="1">
    <location>
        <position position="40"/>
    </location>
</feature>
<feature type="signal peptide" evidence="3">
    <location>
        <begin position="1"/>
        <end position="26"/>
    </location>
</feature>
<dbReference type="Pfam" id="PF13472">
    <property type="entry name" value="Lipase_GDSL_2"/>
    <property type="match status" value="1"/>
</dbReference>
<dbReference type="AlphaFoldDB" id="A0A1H9L4B0"/>
<dbReference type="GO" id="GO:0019433">
    <property type="term" value="P:triglyceride catabolic process"/>
    <property type="evidence" value="ECO:0007669"/>
    <property type="project" value="TreeGrafter"/>
</dbReference>
<feature type="disulfide bond" evidence="2">
    <location>
        <begin position="227"/>
        <end position="286"/>
    </location>
</feature>
<proteinExistence type="predicted"/>
<dbReference type="PANTHER" id="PTHR37981">
    <property type="entry name" value="LIPASE 2"/>
    <property type="match status" value="1"/>
</dbReference>